<comment type="caution">
    <text evidence="1">The sequence shown here is derived from an EMBL/GenBank/DDBJ whole genome shotgun (WGS) entry which is preliminary data.</text>
</comment>
<dbReference type="AlphaFoldDB" id="A0A1J5SEN9"/>
<proteinExistence type="predicted"/>
<sequence length="104" mass="12284">MNQIAQHLLLLALAILYSYTVVLSQFNIYNNRFQRVFTQVFDKRFLPAPAYFFDLLNITLVNPYSIIMNIAKINKDASVHQLKMNEMTYINLLKTRNERNDIII</sequence>
<organism evidence="1">
    <name type="scientific">mine drainage metagenome</name>
    <dbReference type="NCBI Taxonomy" id="410659"/>
    <lineage>
        <taxon>unclassified sequences</taxon>
        <taxon>metagenomes</taxon>
        <taxon>ecological metagenomes</taxon>
    </lineage>
</organism>
<accession>A0A1J5SEN9</accession>
<dbReference type="EMBL" id="MLJW01000098">
    <property type="protein sequence ID" value="OIR00188.1"/>
    <property type="molecule type" value="Genomic_DNA"/>
</dbReference>
<protein>
    <submittedName>
        <fullName evidence="1">Uncharacterized protein</fullName>
    </submittedName>
</protein>
<gene>
    <name evidence="1" type="ORF">GALL_178340</name>
</gene>
<name>A0A1J5SEN9_9ZZZZ</name>
<evidence type="ECO:0000313" key="1">
    <source>
        <dbReference type="EMBL" id="OIR00188.1"/>
    </source>
</evidence>
<reference evidence="1" key="1">
    <citation type="submission" date="2016-10" db="EMBL/GenBank/DDBJ databases">
        <title>Sequence of Gallionella enrichment culture.</title>
        <authorList>
            <person name="Poehlein A."/>
            <person name="Muehling M."/>
            <person name="Daniel R."/>
        </authorList>
    </citation>
    <scope>NUCLEOTIDE SEQUENCE</scope>
</reference>